<protein>
    <recommendedName>
        <fullName evidence="4">DUF2628 domain-containing protein</fullName>
    </recommendedName>
</protein>
<keyword evidence="1" id="KW-1133">Transmembrane helix</keyword>
<feature type="transmembrane region" description="Helical" evidence="1">
    <location>
        <begin position="77"/>
        <end position="93"/>
    </location>
</feature>
<evidence type="ECO:0000313" key="3">
    <source>
        <dbReference type="Proteomes" id="UP001241747"/>
    </source>
</evidence>
<gene>
    <name evidence="2" type="ORF">QOZ94_000588</name>
</gene>
<dbReference type="Pfam" id="PF10947">
    <property type="entry name" value="DUF2628"/>
    <property type="match status" value="1"/>
</dbReference>
<reference evidence="2 3" key="1">
    <citation type="submission" date="2023-07" db="EMBL/GenBank/DDBJ databases">
        <title>Genomic Encyclopedia of Type Strains, Phase IV (KMG-IV): sequencing the most valuable type-strain genomes for metagenomic binning, comparative biology and taxonomic classification.</title>
        <authorList>
            <person name="Goeker M."/>
        </authorList>
    </citation>
    <scope>NUCLEOTIDE SEQUENCE [LARGE SCALE GENOMIC DNA]</scope>
    <source>
        <strain evidence="2 3">DSM 3770</strain>
    </source>
</reference>
<keyword evidence="1" id="KW-0472">Membrane</keyword>
<dbReference type="InterPro" id="IPR024399">
    <property type="entry name" value="DUF2628"/>
</dbReference>
<comment type="caution">
    <text evidence="2">The sequence shown here is derived from an EMBL/GenBank/DDBJ whole genome shotgun (WGS) entry which is preliminary data.</text>
</comment>
<dbReference type="RefSeq" id="WP_237344865.1">
    <property type="nucleotide sequence ID" value="NZ_JABWGX010000006.1"/>
</dbReference>
<feature type="transmembrane region" description="Helical" evidence="1">
    <location>
        <begin position="24"/>
        <end position="44"/>
    </location>
</feature>
<accession>A0ABU0L9J7</accession>
<proteinExistence type="predicted"/>
<organism evidence="2 3">
    <name type="scientific">Xanthobacter agilis</name>
    <dbReference type="NCBI Taxonomy" id="47492"/>
    <lineage>
        <taxon>Bacteria</taxon>
        <taxon>Pseudomonadati</taxon>
        <taxon>Pseudomonadota</taxon>
        <taxon>Alphaproteobacteria</taxon>
        <taxon>Hyphomicrobiales</taxon>
        <taxon>Xanthobacteraceae</taxon>
        <taxon>Xanthobacter</taxon>
    </lineage>
</organism>
<dbReference type="Proteomes" id="UP001241747">
    <property type="component" value="Unassembled WGS sequence"/>
</dbReference>
<evidence type="ECO:0008006" key="4">
    <source>
        <dbReference type="Google" id="ProtNLM"/>
    </source>
</evidence>
<keyword evidence="1" id="KW-0812">Transmembrane</keyword>
<name>A0ABU0L9J7_XANAG</name>
<dbReference type="EMBL" id="JAUSVY010000001">
    <property type="protein sequence ID" value="MDQ0503818.1"/>
    <property type="molecule type" value="Genomic_DNA"/>
</dbReference>
<evidence type="ECO:0000313" key="2">
    <source>
        <dbReference type="EMBL" id="MDQ0503818.1"/>
    </source>
</evidence>
<sequence length="162" mass="17348">MATFTVFSRTRPGDTVAAAEGRVVFVREAFSWLALLFTPLVLLYHRLWMVFAAYVAVSLLMAVALSVAGAPAASVEVVMIGFSLLIAFDLPALRARKLARGGYVEEGVVIAPKRDLAEQRFFAAWTPRRPAPPEALAPRPAPRAETAGLAAVSSVIGTFPGH</sequence>
<evidence type="ECO:0000256" key="1">
    <source>
        <dbReference type="SAM" id="Phobius"/>
    </source>
</evidence>
<keyword evidence="3" id="KW-1185">Reference proteome</keyword>